<dbReference type="InterPro" id="IPR012495">
    <property type="entry name" value="TadE-like_dom"/>
</dbReference>
<evidence type="ECO:0000259" key="2">
    <source>
        <dbReference type="Pfam" id="PF07811"/>
    </source>
</evidence>
<name>A0ABX0TVF2_9SPHN</name>
<dbReference type="Proteomes" id="UP000727456">
    <property type="component" value="Unassembled WGS sequence"/>
</dbReference>
<dbReference type="EMBL" id="JAAOZC010000003">
    <property type="protein sequence ID" value="NIJ08149.1"/>
    <property type="molecule type" value="Genomic_DNA"/>
</dbReference>
<evidence type="ECO:0000313" key="3">
    <source>
        <dbReference type="EMBL" id="NIJ08149.1"/>
    </source>
</evidence>
<dbReference type="RefSeq" id="WP_167072965.1">
    <property type="nucleotide sequence ID" value="NZ_JAAOZC010000003.1"/>
</dbReference>
<proteinExistence type="predicted"/>
<feature type="transmembrane region" description="Helical" evidence="1">
    <location>
        <begin position="29"/>
        <end position="52"/>
    </location>
</feature>
<keyword evidence="4" id="KW-1185">Reference proteome</keyword>
<keyword evidence="1" id="KW-0812">Transmembrane</keyword>
<accession>A0ABX0TVF2</accession>
<evidence type="ECO:0000313" key="4">
    <source>
        <dbReference type="Proteomes" id="UP000727456"/>
    </source>
</evidence>
<keyword evidence="1" id="KW-0472">Membrane</keyword>
<sequence>MIPQRAAGGQARTRSGIGRDDSGAAALEFALLAIPFFMLLMGIIEIGLYLVVNLNLSNATAVAARKIRVGSTVATGNATTQSNGATLSPADFKASLCANMVILPLATCTANVQLDLRTLTSYTNASIPNPVNGKSFSTTGFCYYSGVPGQIVEIRSYYLWPVVTPLLWATLSGITNSSISGVSTAGHWLLASATYVFVNEPNGSTINNGSSC</sequence>
<organism evidence="3 4">
    <name type="scientific">Sphingomonas vulcanisoli</name>
    <dbReference type="NCBI Taxonomy" id="1658060"/>
    <lineage>
        <taxon>Bacteria</taxon>
        <taxon>Pseudomonadati</taxon>
        <taxon>Pseudomonadota</taxon>
        <taxon>Alphaproteobacteria</taxon>
        <taxon>Sphingomonadales</taxon>
        <taxon>Sphingomonadaceae</taxon>
        <taxon>Sphingomonas</taxon>
    </lineage>
</organism>
<gene>
    <name evidence="3" type="ORF">FHS31_001759</name>
</gene>
<evidence type="ECO:0000256" key="1">
    <source>
        <dbReference type="SAM" id="Phobius"/>
    </source>
</evidence>
<reference evidence="3 4" key="1">
    <citation type="submission" date="2020-03" db="EMBL/GenBank/DDBJ databases">
        <title>Genomic Encyclopedia of Type Strains, Phase III (KMG-III): the genomes of soil and plant-associated and newly described type strains.</title>
        <authorList>
            <person name="Whitman W."/>
        </authorList>
    </citation>
    <scope>NUCLEOTIDE SEQUENCE [LARGE SCALE GENOMIC DNA]</scope>
    <source>
        <strain evidence="3 4">CECT 8804</strain>
    </source>
</reference>
<keyword evidence="1" id="KW-1133">Transmembrane helix</keyword>
<comment type="caution">
    <text evidence="3">The sequence shown here is derived from an EMBL/GenBank/DDBJ whole genome shotgun (WGS) entry which is preliminary data.</text>
</comment>
<dbReference type="Pfam" id="PF07811">
    <property type="entry name" value="TadE"/>
    <property type="match status" value="1"/>
</dbReference>
<feature type="domain" description="TadE-like" evidence="2">
    <location>
        <begin position="23"/>
        <end position="65"/>
    </location>
</feature>
<protein>
    <submittedName>
        <fullName evidence="3">Flp pilus assembly protein TadG</fullName>
    </submittedName>
</protein>